<organism evidence="2 3">
    <name type="scientific">Rubellicoccus peritrichatus</name>
    <dbReference type="NCBI Taxonomy" id="3080537"/>
    <lineage>
        <taxon>Bacteria</taxon>
        <taxon>Pseudomonadati</taxon>
        <taxon>Verrucomicrobiota</taxon>
        <taxon>Opitutia</taxon>
        <taxon>Puniceicoccales</taxon>
        <taxon>Cerasicoccaceae</taxon>
        <taxon>Rubellicoccus</taxon>
    </lineage>
</organism>
<reference evidence="2 3" key="1">
    <citation type="submission" date="2023-10" db="EMBL/GenBank/DDBJ databases">
        <title>Rubellicoccus peritrichatus gen. nov., sp. nov., isolated from an algae of coral reef tank.</title>
        <authorList>
            <person name="Luo J."/>
        </authorList>
    </citation>
    <scope>NUCLEOTIDE SEQUENCE [LARGE SCALE GENOMIC DNA]</scope>
    <source>
        <strain evidence="2 3">CR14</strain>
    </source>
</reference>
<evidence type="ECO:0000313" key="2">
    <source>
        <dbReference type="EMBL" id="WOO43119.1"/>
    </source>
</evidence>
<feature type="transmembrane region" description="Helical" evidence="1">
    <location>
        <begin position="89"/>
        <end position="109"/>
    </location>
</feature>
<gene>
    <name evidence="2" type="ORF">RZN69_08440</name>
</gene>
<keyword evidence="3" id="KW-1185">Reference proteome</keyword>
<dbReference type="KEGG" id="puo:RZN69_08440"/>
<sequence>MAKIRGWISGLEPVSKVVTDRAILDGRYTDAYWIAWDDADIEIPSRNRISLPKDVWDKHFIGDYIEVFYLPRDKWPFHRDGIYASNGNFAYDGLLICIWVSGIGILSFFEIKSRRQKKSKLPPPLKKSIRVKNG</sequence>
<dbReference type="EMBL" id="CP136920">
    <property type="protein sequence ID" value="WOO43119.1"/>
    <property type="molecule type" value="Genomic_DNA"/>
</dbReference>
<accession>A0AAQ3LEJ8</accession>
<dbReference type="AlphaFoldDB" id="A0AAQ3LEJ8"/>
<dbReference type="RefSeq" id="WP_317835658.1">
    <property type="nucleotide sequence ID" value="NZ_CP136920.1"/>
</dbReference>
<keyword evidence="1" id="KW-1133">Transmembrane helix</keyword>
<evidence type="ECO:0000313" key="3">
    <source>
        <dbReference type="Proteomes" id="UP001304300"/>
    </source>
</evidence>
<name>A0AAQ3LEJ8_9BACT</name>
<keyword evidence="1" id="KW-0812">Transmembrane</keyword>
<keyword evidence="1" id="KW-0472">Membrane</keyword>
<proteinExistence type="predicted"/>
<dbReference type="Proteomes" id="UP001304300">
    <property type="component" value="Chromosome"/>
</dbReference>
<protein>
    <submittedName>
        <fullName evidence="2">Uncharacterized protein</fullName>
    </submittedName>
</protein>
<evidence type="ECO:0000256" key="1">
    <source>
        <dbReference type="SAM" id="Phobius"/>
    </source>
</evidence>